<evidence type="ECO:0000313" key="2">
    <source>
        <dbReference type="Proteomes" id="UP001445268"/>
    </source>
</evidence>
<keyword evidence="1" id="KW-0614">Plasmid</keyword>
<sequence>MLSKIISGGQTGADRAALDAAIDASISFGGSCPAGRKAEDGQIPDYYGLQEISGGYRQRTRKNVEDSDGTAIFYNTFLSGGTELTLQFCIRFNKPYKLIDISLIDSEKAAAVLVEFADKFQVETLNVAGPRASSHPEMYDYVQQAIFKTLTI</sequence>
<dbReference type="Gene3D" id="3.40.50.450">
    <property type="match status" value="1"/>
</dbReference>
<proteinExistence type="predicted"/>
<reference evidence="1 2" key="1">
    <citation type="submission" date="2024-04" db="EMBL/GenBank/DDBJ databases">
        <title>Marinobacter sp. SBY-1.</title>
        <authorList>
            <person name="Pan C."/>
        </authorList>
    </citation>
    <scope>NUCLEOTIDE SEQUENCE [LARGE SCALE GENOMIC DNA]</scope>
    <source>
        <strain evidence="1 2">SBY-1</strain>
        <plasmid evidence="1 2">unnamed1</plasmid>
    </source>
</reference>
<accession>A0ABZ3EAJ1</accession>
<dbReference type="Pfam" id="PF12694">
    <property type="entry name" value="cpYpsA"/>
    <property type="match status" value="1"/>
</dbReference>
<dbReference type="SUPFAM" id="SSF102405">
    <property type="entry name" value="MCP/YpsA-like"/>
    <property type="match status" value="1"/>
</dbReference>
<dbReference type="RefSeq" id="WP_342632623.1">
    <property type="nucleotide sequence ID" value="NZ_CP152381.1"/>
</dbReference>
<dbReference type="Proteomes" id="UP001445268">
    <property type="component" value="Plasmid unnamed1"/>
</dbReference>
<protein>
    <submittedName>
        <fullName evidence="1">Molybdenum carrier protein</fullName>
    </submittedName>
</protein>
<dbReference type="InterPro" id="IPR024755">
    <property type="entry name" value="cpYpsA"/>
</dbReference>
<geneLocation type="plasmid" evidence="1 2">
    <name>unnamed1</name>
</geneLocation>
<gene>
    <name evidence="1" type="ORF">AAGT77_19010</name>
</gene>
<evidence type="ECO:0000313" key="1">
    <source>
        <dbReference type="EMBL" id="XAF56025.1"/>
    </source>
</evidence>
<organism evidence="1 2">
    <name type="scientific">Marinobacter alkaliphilus</name>
    <dbReference type="NCBI Taxonomy" id="254719"/>
    <lineage>
        <taxon>Bacteria</taxon>
        <taxon>Pseudomonadati</taxon>
        <taxon>Pseudomonadota</taxon>
        <taxon>Gammaproteobacteria</taxon>
        <taxon>Pseudomonadales</taxon>
        <taxon>Marinobacteraceae</taxon>
        <taxon>Marinobacter</taxon>
    </lineage>
</organism>
<name>A0ABZ3EAJ1_9GAMM</name>
<dbReference type="EMBL" id="CP152381">
    <property type="protein sequence ID" value="XAF56025.1"/>
    <property type="molecule type" value="Genomic_DNA"/>
</dbReference>
<keyword evidence="2" id="KW-1185">Reference proteome</keyword>